<reference evidence="1" key="1">
    <citation type="submission" date="2020-10" db="EMBL/GenBank/DDBJ databases">
        <authorList>
            <person name="Hahn C.J."/>
            <person name="Laso-Perez R."/>
            <person name="Vulcano F."/>
            <person name="Vaziourakis K.-M."/>
            <person name="Stokke R."/>
            <person name="Steen I.H."/>
            <person name="Teske A."/>
            <person name="Boetius A."/>
            <person name="Liebeke M."/>
            <person name="Amann R."/>
            <person name="Knittel K."/>
        </authorList>
    </citation>
    <scope>NUCLEOTIDE SEQUENCE</scope>
    <source>
        <strain evidence="1">Gfbio:e3339647-f889-4370-9287-4fb5cb688e4c:AG392O15_GoMArc1</strain>
    </source>
</reference>
<evidence type="ECO:0008006" key="3">
    <source>
        <dbReference type="Google" id="ProtNLM"/>
    </source>
</evidence>
<comment type="caution">
    <text evidence="1">The sequence shown here is derived from an EMBL/GenBank/DDBJ whole genome shotgun (WGS) entry which is preliminary data.</text>
</comment>
<evidence type="ECO:0000313" key="2">
    <source>
        <dbReference type="Proteomes" id="UP000610373"/>
    </source>
</evidence>
<protein>
    <recommendedName>
        <fullName evidence="3">Clan AA aspartic protease</fullName>
    </recommendedName>
</protein>
<proteinExistence type="predicted"/>
<organism evidence="1 2">
    <name type="scientific">Candidatus Argoarchaeum ethanivorans</name>
    <dbReference type="NCBI Taxonomy" id="2608793"/>
    <lineage>
        <taxon>Archaea</taxon>
        <taxon>Methanobacteriati</taxon>
        <taxon>Methanobacteriota</taxon>
        <taxon>Stenosarchaea group</taxon>
        <taxon>Methanomicrobia</taxon>
        <taxon>Methanosarcinales</taxon>
        <taxon>Methanosarcinales incertae sedis</taxon>
        <taxon>GOM Arc I cluster</taxon>
        <taxon>Candidatus Argoarchaeum</taxon>
    </lineage>
</organism>
<sequence length="124" mass="13126">MIKGEIGTVGSPIIKAKIIGSRAEIVTDGILDTGFSGHLCLPITTAVSLGLELTGLERVELADGTILEDEPVFSGRMEWNEGIVDVDIVLTKSADALLGTALLGGMEVRLNYSTNEVVLEKKSK</sequence>
<accession>A0A811T6H7</accession>
<dbReference type="EMBL" id="CAJHIO010000022">
    <property type="protein sequence ID" value="CAD6492956.1"/>
    <property type="molecule type" value="Genomic_DNA"/>
</dbReference>
<gene>
    <name evidence="1" type="ORF">CHKLHMKO_00382</name>
</gene>
<evidence type="ECO:0000313" key="1">
    <source>
        <dbReference type="EMBL" id="CAD6492956.1"/>
    </source>
</evidence>
<dbReference type="Proteomes" id="UP000610373">
    <property type="component" value="Unassembled WGS sequence"/>
</dbReference>
<dbReference type="AlphaFoldDB" id="A0A811T6H7"/>
<name>A0A811T6H7_9EURY</name>